<proteinExistence type="inferred from homology"/>
<protein>
    <recommendedName>
        <fullName evidence="4">Fe2OG dioxygenase domain-containing protein</fullName>
    </recommendedName>
</protein>
<evidence type="ECO:0000256" key="3">
    <source>
        <dbReference type="RuleBase" id="RU003682"/>
    </source>
</evidence>
<comment type="similarity">
    <text evidence="3">Belongs to the iron/ascorbate-dependent oxidoreductase family.</text>
</comment>
<dbReference type="AlphaFoldDB" id="A0ABD1Z3Q8"/>
<evidence type="ECO:0000259" key="4">
    <source>
        <dbReference type="PROSITE" id="PS51471"/>
    </source>
</evidence>
<evidence type="ECO:0000256" key="1">
    <source>
        <dbReference type="ARBA" id="ARBA00022723"/>
    </source>
</evidence>
<reference evidence="5 6" key="1">
    <citation type="submission" date="2024-09" db="EMBL/GenBank/DDBJ databases">
        <title>Chromosome-scale assembly of Riccia fluitans.</title>
        <authorList>
            <person name="Paukszto L."/>
            <person name="Sawicki J."/>
            <person name="Karawczyk K."/>
            <person name="Piernik-Szablinska J."/>
            <person name="Szczecinska M."/>
            <person name="Mazdziarz M."/>
        </authorList>
    </citation>
    <scope>NUCLEOTIDE SEQUENCE [LARGE SCALE GENOMIC DNA]</scope>
    <source>
        <strain evidence="5">Rf_01</strain>
        <tissue evidence="5">Aerial parts of the thallus</tissue>
    </source>
</reference>
<feature type="domain" description="Fe2OG dioxygenase" evidence="4">
    <location>
        <begin position="295"/>
        <end position="397"/>
    </location>
</feature>
<dbReference type="PROSITE" id="PS51471">
    <property type="entry name" value="FE2OG_OXY"/>
    <property type="match status" value="1"/>
</dbReference>
<dbReference type="PANTHER" id="PTHR47990">
    <property type="entry name" value="2-OXOGLUTARATE (2OG) AND FE(II)-DEPENDENT OXYGENASE SUPERFAMILY PROTEIN-RELATED"/>
    <property type="match status" value="1"/>
</dbReference>
<dbReference type="InterPro" id="IPR005123">
    <property type="entry name" value="Oxoglu/Fe-dep_dioxygenase_dom"/>
</dbReference>
<keyword evidence="6" id="KW-1185">Reference proteome</keyword>
<comment type="caution">
    <text evidence="5">The sequence shown here is derived from an EMBL/GenBank/DDBJ whole genome shotgun (WGS) entry which is preliminary data.</text>
</comment>
<name>A0ABD1Z3Q8_9MARC</name>
<dbReference type="InterPro" id="IPR026992">
    <property type="entry name" value="DIOX_N"/>
</dbReference>
<dbReference type="GO" id="GO:0016491">
    <property type="term" value="F:oxidoreductase activity"/>
    <property type="evidence" value="ECO:0007669"/>
    <property type="project" value="UniProtKB-KW"/>
</dbReference>
<dbReference type="Gene3D" id="2.60.120.330">
    <property type="entry name" value="B-lactam Antibiotic, Isopenicillin N Synthase, Chain"/>
    <property type="match status" value="1"/>
</dbReference>
<gene>
    <name evidence="5" type="ORF">R1flu_007681</name>
</gene>
<keyword evidence="3" id="KW-0560">Oxidoreductase</keyword>
<keyword evidence="2 3" id="KW-0408">Iron</keyword>
<evidence type="ECO:0000313" key="6">
    <source>
        <dbReference type="Proteomes" id="UP001605036"/>
    </source>
</evidence>
<dbReference type="GO" id="GO:0046872">
    <property type="term" value="F:metal ion binding"/>
    <property type="evidence" value="ECO:0007669"/>
    <property type="project" value="UniProtKB-KW"/>
</dbReference>
<dbReference type="InterPro" id="IPR044861">
    <property type="entry name" value="IPNS-like_FE2OG_OXY"/>
</dbReference>
<accession>A0ABD1Z3Q8</accession>
<dbReference type="InterPro" id="IPR027443">
    <property type="entry name" value="IPNS-like_sf"/>
</dbReference>
<keyword evidence="1 3" id="KW-0479">Metal-binding</keyword>
<dbReference type="SUPFAM" id="SSF51197">
    <property type="entry name" value="Clavaminate synthase-like"/>
    <property type="match status" value="1"/>
</dbReference>
<evidence type="ECO:0000256" key="2">
    <source>
        <dbReference type="ARBA" id="ARBA00023004"/>
    </source>
</evidence>
<organism evidence="5 6">
    <name type="scientific">Riccia fluitans</name>
    <dbReference type="NCBI Taxonomy" id="41844"/>
    <lineage>
        <taxon>Eukaryota</taxon>
        <taxon>Viridiplantae</taxon>
        <taxon>Streptophyta</taxon>
        <taxon>Embryophyta</taxon>
        <taxon>Marchantiophyta</taxon>
        <taxon>Marchantiopsida</taxon>
        <taxon>Marchantiidae</taxon>
        <taxon>Marchantiales</taxon>
        <taxon>Ricciaceae</taxon>
        <taxon>Riccia</taxon>
    </lineage>
</organism>
<dbReference type="Pfam" id="PF14226">
    <property type="entry name" value="DIOX_N"/>
    <property type="match status" value="1"/>
</dbReference>
<evidence type="ECO:0000313" key="5">
    <source>
        <dbReference type="EMBL" id="KAL2636202.1"/>
    </source>
</evidence>
<sequence>MEDAETATGLIGRSRFTSYNLPHSADMEILSKQLPSSLRDVPTGGGLLEKQVAGTRGNSLGDAMATLKEVELKLVKTASVPEGPLANAGEVSRLLREKTLEEVPPAFIFPEQTRATVPHDEFCDDQDIPTIDISPVFTKDSKELEYLVEEIARACESPGFFHVVGHGVPEQLVKDAQSHAAKLFDLPLDQKLQGSFAAGATKQRRGYNSTPKTFTPSPALIWQEGFTLIGDKSGQVDVDSYAEKIWPHDEQQRESFCQVYREYGGHSMRLALILKDLVIRALKVDPKHFEQYFENLTQVLHLTWYPSAPNPMEVMGLNPHYDVGFFTLIAQDEVPGLQLRGKDGKWFSIRPVPGAFCFNVADSLEALSNGRFKGNLHRVVVNKEKPRLSITTFFVVAFDKMINPPPELIDDAHPRLYRPFTLGEYMTSIRQAAVDYICNCGHLLDFVTVDSSTV</sequence>
<dbReference type="Proteomes" id="UP001605036">
    <property type="component" value="Unassembled WGS sequence"/>
</dbReference>
<dbReference type="PRINTS" id="PR00682">
    <property type="entry name" value="IPNSYNTHASE"/>
</dbReference>
<dbReference type="EMBL" id="JBHFFA010000003">
    <property type="protein sequence ID" value="KAL2636202.1"/>
    <property type="molecule type" value="Genomic_DNA"/>
</dbReference>
<dbReference type="InterPro" id="IPR050231">
    <property type="entry name" value="Iron_ascorbate_oxido_reductase"/>
</dbReference>
<dbReference type="Pfam" id="PF03171">
    <property type="entry name" value="2OG-FeII_Oxy"/>
    <property type="match status" value="1"/>
</dbReference>